<name>A0A8H5CGT4_9AGAR</name>
<comment type="caution">
    <text evidence="2">The sequence shown here is derived from an EMBL/GenBank/DDBJ whole genome shotgun (WGS) entry which is preliminary data.</text>
</comment>
<gene>
    <name evidence="2" type="ORF">D9611_006105</name>
</gene>
<dbReference type="AlphaFoldDB" id="A0A8H5CGT4"/>
<evidence type="ECO:0000256" key="1">
    <source>
        <dbReference type="SAM" id="MobiDB-lite"/>
    </source>
</evidence>
<feature type="region of interest" description="Disordered" evidence="1">
    <location>
        <begin position="17"/>
        <end position="94"/>
    </location>
</feature>
<feature type="compositionally biased region" description="Polar residues" evidence="1">
    <location>
        <begin position="206"/>
        <end position="225"/>
    </location>
</feature>
<sequence length="502" mass="53032">MTEYDYSPEAYKRHLEKQEQVAEWVSVSSRSIRERPTGNAPTTMHYPASHASQGGVERNSESRSRRDAKKAKEKAYVPPTLPSRGASQHQVVAGTAPSSKVVSVKGRSPYGVSNGKYASSSTPALNAFAYTSPELPVVSGSGSIAACLTSDGHLLIPKGFKSVTVDNADGQTTTLLSHEEGMARMAQMQASNVNVSVARHTSAHSTTCLSAPTSQHPQASGQNWAERSVPNHKWGSHPSTQAAGSAPPTWLHATPSSHSTHQWPQGPAPIAQSHASSFHGRPAFGTDTYQHNGQQVHSRAVSRTPNGSSTVPLSAGAPISVSGHRGPQEQFPSRYSGYAGHNVSATRTAEGDTISISDSQSGRTVINITIPQAPPAQPYYPGSYLSSPGSSIRVGGGSYYPEENASFRSAASTPSSFSQGRMRPGPSPLQRSPAGDDAVSMIGSWNGNPLDANGVPMVSVFSDTTAERDEPPKKKGLIKKLFTKNKGKEGKTGVKLTRSDSV</sequence>
<evidence type="ECO:0000313" key="3">
    <source>
        <dbReference type="Proteomes" id="UP000541558"/>
    </source>
</evidence>
<dbReference type="EMBL" id="JAACJK010000002">
    <property type="protein sequence ID" value="KAF5341208.1"/>
    <property type="molecule type" value="Genomic_DNA"/>
</dbReference>
<evidence type="ECO:0000313" key="2">
    <source>
        <dbReference type="EMBL" id="KAF5341208.1"/>
    </source>
</evidence>
<dbReference type="Proteomes" id="UP000541558">
    <property type="component" value="Unassembled WGS sequence"/>
</dbReference>
<feature type="region of interest" description="Disordered" evidence="1">
    <location>
        <begin position="407"/>
        <end position="437"/>
    </location>
</feature>
<accession>A0A8H5CGT4</accession>
<organism evidence="2 3">
    <name type="scientific">Ephemerocybe angulata</name>
    <dbReference type="NCBI Taxonomy" id="980116"/>
    <lineage>
        <taxon>Eukaryota</taxon>
        <taxon>Fungi</taxon>
        <taxon>Dikarya</taxon>
        <taxon>Basidiomycota</taxon>
        <taxon>Agaricomycotina</taxon>
        <taxon>Agaricomycetes</taxon>
        <taxon>Agaricomycetidae</taxon>
        <taxon>Agaricales</taxon>
        <taxon>Agaricineae</taxon>
        <taxon>Psathyrellaceae</taxon>
        <taxon>Ephemerocybe</taxon>
    </lineage>
</organism>
<feature type="compositionally biased region" description="Polar residues" evidence="1">
    <location>
        <begin position="254"/>
        <end position="263"/>
    </location>
</feature>
<dbReference type="OrthoDB" id="2976199at2759"/>
<feature type="region of interest" description="Disordered" evidence="1">
    <location>
        <begin position="206"/>
        <end position="339"/>
    </location>
</feature>
<proteinExistence type="predicted"/>
<protein>
    <submittedName>
        <fullName evidence="2">Uncharacterized protein</fullName>
    </submittedName>
</protein>
<feature type="compositionally biased region" description="Polar residues" evidence="1">
    <location>
        <begin position="85"/>
        <end position="94"/>
    </location>
</feature>
<keyword evidence="3" id="KW-1185">Reference proteome</keyword>
<feature type="compositionally biased region" description="Polar residues" evidence="1">
    <location>
        <begin position="407"/>
        <end position="419"/>
    </location>
</feature>
<reference evidence="2 3" key="1">
    <citation type="journal article" date="2020" name="ISME J.">
        <title>Uncovering the hidden diversity of litter-decomposition mechanisms in mushroom-forming fungi.</title>
        <authorList>
            <person name="Floudas D."/>
            <person name="Bentzer J."/>
            <person name="Ahren D."/>
            <person name="Johansson T."/>
            <person name="Persson P."/>
            <person name="Tunlid A."/>
        </authorList>
    </citation>
    <scope>NUCLEOTIDE SEQUENCE [LARGE SCALE GENOMIC DNA]</scope>
    <source>
        <strain evidence="2 3">CBS 175.51</strain>
    </source>
</reference>
<feature type="compositionally biased region" description="Polar residues" evidence="1">
    <location>
        <begin position="287"/>
        <end position="312"/>
    </location>
</feature>